<evidence type="ECO:0000313" key="3">
    <source>
        <dbReference type="EMBL" id="EGK70153.1"/>
    </source>
</evidence>
<dbReference type="Gene3D" id="3.40.50.510">
    <property type="entry name" value="Phosphotransferase system, mannose-type IIA component"/>
    <property type="match status" value="1"/>
</dbReference>
<evidence type="ECO:0000259" key="2">
    <source>
        <dbReference type="PROSITE" id="PS51096"/>
    </source>
</evidence>
<keyword evidence="1" id="KW-0808">Transferase</keyword>
<feature type="domain" description="PTS EIIA type-4" evidence="2">
    <location>
        <begin position="1"/>
        <end position="124"/>
    </location>
</feature>
<dbReference type="SUPFAM" id="SSF53062">
    <property type="entry name" value="PTS system fructose IIA component-like"/>
    <property type="match status" value="1"/>
</dbReference>
<keyword evidence="3" id="KW-0762">Sugar transport</keyword>
<gene>
    <name evidence="3" type="ORF">METUNv1_03540</name>
</gene>
<reference evidence="3 4" key="1">
    <citation type="journal article" date="2011" name="J. Bacteriol.">
        <title>Genome sequence of Methyloversatilis universalis FAM5T, a methylotrophic representative of the order Rhodocyclales.</title>
        <authorList>
            <person name="Kittichotirat W."/>
            <person name="Good N.M."/>
            <person name="Hall R."/>
            <person name="Bringel F."/>
            <person name="Lajus A."/>
            <person name="Medigue C."/>
            <person name="Smalley N.E."/>
            <person name="Beck D."/>
            <person name="Bumgarner R."/>
            <person name="Vuilleumier S."/>
            <person name="Kalyuzhnaya M.G."/>
        </authorList>
    </citation>
    <scope>NUCLEOTIDE SEQUENCE [LARGE SCALE GENOMIC DNA]</scope>
    <source>
        <strain evidence="4">ATCC BAA-1314 / JCM 13912 / FAM5</strain>
    </source>
</reference>
<dbReference type="Proteomes" id="UP000005019">
    <property type="component" value="Unassembled WGS sequence"/>
</dbReference>
<proteinExistence type="predicted"/>
<dbReference type="InterPro" id="IPR051471">
    <property type="entry name" value="Bacterial_PTS_sugar_comp"/>
</dbReference>
<dbReference type="PANTHER" id="PTHR33799">
    <property type="entry name" value="PTS PERMEASE-RELATED-RELATED"/>
    <property type="match status" value="1"/>
</dbReference>
<dbReference type="InterPro" id="IPR004701">
    <property type="entry name" value="PTS_EIIA_man-typ"/>
</dbReference>
<keyword evidence="3" id="KW-0813">Transport</keyword>
<dbReference type="AlphaFoldDB" id="F5RGU9"/>
<dbReference type="InterPro" id="IPR036662">
    <property type="entry name" value="PTS_EIIA_man-typ_sf"/>
</dbReference>
<protein>
    <submittedName>
        <fullName evidence="3">IIa component of sugar transport PTS system</fullName>
    </submittedName>
</protein>
<dbReference type="OrthoDB" id="8795346at2"/>
<evidence type="ECO:0000313" key="4">
    <source>
        <dbReference type="Proteomes" id="UP000005019"/>
    </source>
</evidence>
<name>F5RGU9_METUF</name>
<dbReference type="PANTHER" id="PTHR33799:SF1">
    <property type="entry name" value="PTS SYSTEM MANNOSE-SPECIFIC EIIAB COMPONENT-RELATED"/>
    <property type="match status" value="1"/>
</dbReference>
<dbReference type="STRING" id="1000565.METUNv1_03540"/>
<keyword evidence="4" id="KW-1185">Reference proteome</keyword>
<evidence type="ECO:0000256" key="1">
    <source>
        <dbReference type="ARBA" id="ARBA00022679"/>
    </source>
</evidence>
<dbReference type="GO" id="GO:0009401">
    <property type="term" value="P:phosphoenolpyruvate-dependent sugar phosphotransferase system"/>
    <property type="evidence" value="ECO:0007669"/>
    <property type="project" value="InterPro"/>
</dbReference>
<organism evidence="3 4">
    <name type="scientific">Methyloversatilis universalis (strain ATCC BAA-1314 / DSM 25237 / JCM 13912 / CCUG 52030 / FAM5)</name>
    <dbReference type="NCBI Taxonomy" id="1000565"/>
    <lineage>
        <taxon>Bacteria</taxon>
        <taxon>Pseudomonadati</taxon>
        <taxon>Pseudomonadota</taxon>
        <taxon>Betaproteobacteria</taxon>
        <taxon>Nitrosomonadales</taxon>
        <taxon>Sterolibacteriaceae</taxon>
        <taxon>Methyloversatilis</taxon>
    </lineage>
</organism>
<sequence>MIGLFLITHSSYGESLIQCACHVLNTRPAQIAQLGVSGQDDPLDLLPMARRLMSVVDSGEGVLLLTDIFGATPANLALKLCEPDRVEAVAGVNLPMLLRTLTYREREDLHGLVNKAVSGGRDGVMAMKVGRDAKT</sequence>
<dbReference type="eggNOG" id="COG2893">
    <property type="taxonomic scope" value="Bacteria"/>
</dbReference>
<dbReference type="RefSeq" id="WP_008064018.1">
    <property type="nucleotide sequence ID" value="NZ_AFHG01000058.1"/>
</dbReference>
<dbReference type="GO" id="GO:0016740">
    <property type="term" value="F:transferase activity"/>
    <property type="evidence" value="ECO:0007669"/>
    <property type="project" value="UniProtKB-KW"/>
</dbReference>
<dbReference type="PROSITE" id="PS51096">
    <property type="entry name" value="PTS_EIIA_TYPE_4"/>
    <property type="match status" value="1"/>
</dbReference>
<dbReference type="EMBL" id="AFHG01000058">
    <property type="protein sequence ID" value="EGK70153.1"/>
    <property type="molecule type" value="Genomic_DNA"/>
</dbReference>
<dbReference type="GO" id="GO:0016020">
    <property type="term" value="C:membrane"/>
    <property type="evidence" value="ECO:0007669"/>
    <property type="project" value="InterPro"/>
</dbReference>
<dbReference type="Pfam" id="PF03610">
    <property type="entry name" value="EIIA-man"/>
    <property type="match status" value="1"/>
</dbReference>
<comment type="caution">
    <text evidence="3">The sequence shown here is derived from an EMBL/GenBank/DDBJ whole genome shotgun (WGS) entry which is preliminary data.</text>
</comment>
<accession>F5RGU9</accession>